<feature type="region of interest" description="Disordered" evidence="1">
    <location>
        <begin position="1"/>
        <end position="94"/>
    </location>
</feature>
<name>A0A9Q1JGQ9_9CARY</name>
<feature type="compositionally biased region" description="Basic and acidic residues" evidence="1">
    <location>
        <begin position="61"/>
        <end position="87"/>
    </location>
</feature>
<organism evidence="2 3">
    <name type="scientific">Carnegiea gigantea</name>
    <dbReference type="NCBI Taxonomy" id="171969"/>
    <lineage>
        <taxon>Eukaryota</taxon>
        <taxon>Viridiplantae</taxon>
        <taxon>Streptophyta</taxon>
        <taxon>Embryophyta</taxon>
        <taxon>Tracheophyta</taxon>
        <taxon>Spermatophyta</taxon>
        <taxon>Magnoliopsida</taxon>
        <taxon>eudicotyledons</taxon>
        <taxon>Gunneridae</taxon>
        <taxon>Pentapetalae</taxon>
        <taxon>Caryophyllales</taxon>
        <taxon>Cactineae</taxon>
        <taxon>Cactaceae</taxon>
        <taxon>Cactoideae</taxon>
        <taxon>Echinocereeae</taxon>
        <taxon>Carnegiea</taxon>
    </lineage>
</organism>
<accession>A0A9Q1JGQ9</accession>
<evidence type="ECO:0000313" key="3">
    <source>
        <dbReference type="Proteomes" id="UP001153076"/>
    </source>
</evidence>
<dbReference type="EMBL" id="JAKOGI010002597">
    <property type="protein sequence ID" value="KAJ8421684.1"/>
    <property type="molecule type" value="Genomic_DNA"/>
</dbReference>
<feature type="compositionally biased region" description="Acidic residues" evidence="1">
    <location>
        <begin position="24"/>
        <end position="35"/>
    </location>
</feature>
<dbReference type="Proteomes" id="UP001153076">
    <property type="component" value="Unassembled WGS sequence"/>
</dbReference>
<feature type="compositionally biased region" description="Polar residues" evidence="1">
    <location>
        <begin position="7"/>
        <end position="22"/>
    </location>
</feature>
<dbReference type="AlphaFoldDB" id="A0A9Q1JGQ9"/>
<gene>
    <name evidence="2" type="ORF">Cgig2_008642</name>
</gene>
<evidence type="ECO:0000256" key="1">
    <source>
        <dbReference type="SAM" id="MobiDB-lite"/>
    </source>
</evidence>
<proteinExistence type="predicted"/>
<sequence length="250" mass="28159">MKKDCSMPSNSLGSGLNPSTVAVNEDDGIEDDDDGAPLRFTFRNTSQVNRVLSVKKPAKKKPIEGDEPASKKGEPVEQNKGNPRDFSEQVATDSRKPKLIKKLLHEKHDKKHLGAARTPEKLEKIAPLDALKTRQPENLPLAYCSPYVFRLTKLNSELCQDELTISEYVFSKVEDVDDSEPLFDGCDDKEAIRASMLEMNVINIWSSILNDRERKTGSHHSKRIFHVMRTKCTCLTLSLLLNNNCISDYN</sequence>
<comment type="caution">
    <text evidence="2">The sequence shown here is derived from an EMBL/GenBank/DDBJ whole genome shotgun (WGS) entry which is preliminary data.</text>
</comment>
<protein>
    <submittedName>
        <fullName evidence="2">Uncharacterized protein</fullName>
    </submittedName>
</protein>
<reference evidence="2" key="1">
    <citation type="submission" date="2022-04" db="EMBL/GenBank/DDBJ databases">
        <title>Carnegiea gigantea Genome sequencing and assembly v2.</title>
        <authorList>
            <person name="Copetti D."/>
            <person name="Sanderson M.J."/>
            <person name="Burquez A."/>
            <person name="Wojciechowski M.F."/>
        </authorList>
    </citation>
    <scope>NUCLEOTIDE SEQUENCE</scope>
    <source>
        <strain evidence="2">SGP5-SGP5p</strain>
        <tissue evidence="2">Aerial part</tissue>
    </source>
</reference>
<evidence type="ECO:0000313" key="2">
    <source>
        <dbReference type="EMBL" id="KAJ8421684.1"/>
    </source>
</evidence>
<keyword evidence="3" id="KW-1185">Reference proteome</keyword>